<feature type="non-terminal residue" evidence="1">
    <location>
        <position position="1"/>
    </location>
</feature>
<dbReference type="Proteomes" id="UP000259610">
    <property type="component" value="Unassembled WGS sequence"/>
</dbReference>
<name>A0A3B9GXG6_9PROT</name>
<evidence type="ECO:0000313" key="2">
    <source>
        <dbReference type="Proteomes" id="UP000259610"/>
    </source>
</evidence>
<accession>A0A3B9GXG6</accession>
<dbReference type="GO" id="GO:0016881">
    <property type="term" value="F:acid-amino acid ligase activity"/>
    <property type="evidence" value="ECO:0007669"/>
    <property type="project" value="InterPro"/>
</dbReference>
<dbReference type="EMBL" id="DMAN01000156">
    <property type="protein sequence ID" value="HAE26916.1"/>
    <property type="molecule type" value="Genomic_DNA"/>
</dbReference>
<reference evidence="1 2" key="1">
    <citation type="journal article" date="2018" name="Nat. Biotechnol.">
        <title>A standardized bacterial taxonomy based on genome phylogeny substantially revises the tree of life.</title>
        <authorList>
            <person name="Parks D.H."/>
            <person name="Chuvochina M."/>
            <person name="Waite D.W."/>
            <person name="Rinke C."/>
            <person name="Skarshewski A."/>
            <person name="Chaumeil P.A."/>
            <person name="Hugenholtz P."/>
        </authorList>
    </citation>
    <scope>NUCLEOTIDE SEQUENCE [LARGE SCALE GENOMIC DNA]</scope>
    <source>
        <strain evidence="1">UBA8733</strain>
    </source>
</reference>
<dbReference type="SUPFAM" id="SSF53244">
    <property type="entry name" value="MurD-like peptide ligases, peptide-binding domain"/>
    <property type="match status" value="1"/>
</dbReference>
<keyword evidence="1" id="KW-0436">Ligase</keyword>
<dbReference type="InterPro" id="IPR036615">
    <property type="entry name" value="Mur_ligase_C_dom_sf"/>
</dbReference>
<sequence>AVVETGTEGVFLAGDNMTHLAEALPTDLQKVWAPKADELFNALENTLRDGDVVLIKGSNASGMGRLADRLRQWSETADLGKMASGTEGAAGVG</sequence>
<proteinExistence type="predicted"/>
<protein>
    <submittedName>
        <fullName evidence="1">UDP-N-acetylmuramoyl-tripeptide--D-alanyl-D-alanine ligase</fullName>
    </submittedName>
</protein>
<comment type="caution">
    <text evidence="1">The sequence shown here is derived from an EMBL/GenBank/DDBJ whole genome shotgun (WGS) entry which is preliminary data.</text>
</comment>
<dbReference type="Gene3D" id="3.90.190.20">
    <property type="entry name" value="Mur ligase, C-terminal domain"/>
    <property type="match status" value="1"/>
</dbReference>
<gene>
    <name evidence="1" type="ORF">DCG58_07145</name>
</gene>
<dbReference type="AlphaFoldDB" id="A0A3B9GXG6"/>
<evidence type="ECO:0000313" key="1">
    <source>
        <dbReference type="EMBL" id="HAE26916.1"/>
    </source>
</evidence>
<organism evidence="1 2">
    <name type="scientific">Hyphomonas adhaerens</name>
    <dbReference type="NCBI Taxonomy" id="81029"/>
    <lineage>
        <taxon>Bacteria</taxon>
        <taxon>Pseudomonadati</taxon>
        <taxon>Pseudomonadota</taxon>
        <taxon>Alphaproteobacteria</taxon>
        <taxon>Hyphomonadales</taxon>
        <taxon>Hyphomonadaceae</taxon>
        <taxon>Hyphomonas</taxon>
    </lineage>
</organism>